<gene>
    <name evidence="2" type="ORF">F9278_19800</name>
</gene>
<evidence type="ECO:0000313" key="3">
    <source>
        <dbReference type="Proteomes" id="UP000327294"/>
    </source>
</evidence>
<evidence type="ECO:0000313" key="2">
    <source>
        <dbReference type="EMBL" id="QFQ98083.1"/>
    </source>
</evidence>
<evidence type="ECO:0000259" key="1">
    <source>
        <dbReference type="Pfam" id="PF01381"/>
    </source>
</evidence>
<accession>A0A5P8K464</accession>
<name>A0A5P8K464_9ACTN</name>
<dbReference type="AlphaFoldDB" id="A0A5P8K464"/>
<dbReference type="Proteomes" id="UP000327294">
    <property type="component" value="Chromosome"/>
</dbReference>
<dbReference type="KEGG" id="sphv:F9278_19800"/>
<dbReference type="RefSeq" id="WP_152169553.1">
    <property type="nucleotide sequence ID" value="NZ_CP045096.1"/>
</dbReference>
<organism evidence="2 3">
    <name type="scientific">Streptomyces phaeolivaceus</name>
    <dbReference type="NCBI Taxonomy" id="2653200"/>
    <lineage>
        <taxon>Bacteria</taxon>
        <taxon>Bacillati</taxon>
        <taxon>Actinomycetota</taxon>
        <taxon>Actinomycetes</taxon>
        <taxon>Kitasatosporales</taxon>
        <taxon>Streptomycetaceae</taxon>
        <taxon>Streptomyces</taxon>
    </lineage>
</organism>
<sequence>MGKKGWFDAEGFYAALDAARLARSLNWKQVAAGSGVSASTLTRMAQGKRPDVDGLAALCAWSGLDADDYVRSESEDRPAAEPLAMISTYLRSDRNLSPESAAALEEVIKITYERLRQKD</sequence>
<dbReference type="GO" id="GO:0003677">
    <property type="term" value="F:DNA binding"/>
    <property type="evidence" value="ECO:0007669"/>
    <property type="project" value="InterPro"/>
</dbReference>
<dbReference type="EMBL" id="CP045096">
    <property type="protein sequence ID" value="QFQ98083.1"/>
    <property type="molecule type" value="Genomic_DNA"/>
</dbReference>
<dbReference type="InterPro" id="IPR010982">
    <property type="entry name" value="Lambda_DNA-bd_dom_sf"/>
</dbReference>
<feature type="domain" description="HTH cro/C1-type" evidence="1">
    <location>
        <begin position="18"/>
        <end position="58"/>
    </location>
</feature>
<dbReference type="InterPro" id="IPR001387">
    <property type="entry name" value="Cro/C1-type_HTH"/>
</dbReference>
<reference evidence="2 3" key="1">
    <citation type="submission" date="2019-10" db="EMBL/GenBank/DDBJ databases">
        <title>Streptomyces sp. strain GY16 isolated from leaves of Broussonetia papyrifera.</title>
        <authorList>
            <person name="Mo P."/>
        </authorList>
    </citation>
    <scope>NUCLEOTIDE SEQUENCE [LARGE SCALE GENOMIC DNA]</scope>
    <source>
        <strain evidence="2 3">GY16</strain>
    </source>
</reference>
<dbReference type="SUPFAM" id="SSF47413">
    <property type="entry name" value="lambda repressor-like DNA-binding domains"/>
    <property type="match status" value="1"/>
</dbReference>
<keyword evidence="3" id="KW-1185">Reference proteome</keyword>
<dbReference type="Pfam" id="PF01381">
    <property type="entry name" value="HTH_3"/>
    <property type="match status" value="1"/>
</dbReference>
<protein>
    <recommendedName>
        <fullName evidence="1">HTH cro/C1-type domain-containing protein</fullName>
    </recommendedName>
</protein>
<proteinExistence type="predicted"/>
<dbReference type="Gene3D" id="1.10.260.40">
    <property type="entry name" value="lambda repressor-like DNA-binding domains"/>
    <property type="match status" value="1"/>
</dbReference>